<protein>
    <recommendedName>
        <fullName evidence="3">beta-lactamase</fullName>
        <ecNumber evidence="3">3.5.2.6</ecNumber>
    </recommendedName>
</protein>
<dbReference type="OrthoDB" id="5289215at2"/>
<comment type="catalytic activity">
    <reaction evidence="1">
        <text>a beta-lactam + H2O = a substituted beta-amino acid</text>
        <dbReference type="Rhea" id="RHEA:20401"/>
        <dbReference type="ChEBI" id="CHEBI:15377"/>
        <dbReference type="ChEBI" id="CHEBI:35627"/>
        <dbReference type="ChEBI" id="CHEBI:140347"/>
        <dbReference type="EC" id="3.5.2.6"/>
    </reaction>
</comment>
<evidence type="ECO:0000256" key="4">
    <source>
        <dbReference type="SAM" id="SignalP"/>
    </source>
</evidence>
<dbReference type="Gene3D" id="3.40.710.10">
    <property type="entry name" value="DD-peptidase/beta-lactamase superfamily"/>
    <property type="match status" value="1"/>
</dbReference>
<keyword evidence="7" id="KW-1185">Reference proteome</keyword>
<evidence type="ECO:0000256" key="1">
    <source>
        <dbReference type="ARBA" id="ARBA00001526"/>
    </source>
</evidence>
<feature type="chain" id="PRO_5011649196" description="beta-lactamase" evidence="4">
    <location>
        <begin position="19"/>
        <end position="419"/>
    </location>
</feature>
<dbReference type="PANTHER" id="PTHR35333:SF3">
    <property type="entry name" value="BETA-LACTAMASE-TYPE TRANSPEPTIDASE FOLD CONTAINING PROTEIN"/>
    <property type="match status" value="1"/>
</dbReference>
<dbReference type="Proteomes" id="UP000199109">
    <property type="component" value="Unassembled WGS sequence"/>
</dbReference>
<dbReference type="PANTHER" id="PTHR35333">
    <property type="entry name" value="BETA-LACTAMASE"/>
    <property type="match status" value="1"/>
</dbReference>
<name>A0A1G7DHR8_9FLAO</name>
<feature type="domain" description="Beta-lactamase class A catalytic" evidence="5">
    <location>
        <begin position="181"/>
        <end position="395"/>
    </location>
</feature>
<dbReference type="InterPro" id="IPR012338">
    <property type="entry name" value="Beta-lactam/transpept-like"/>
</dbReference>
<dbReference type="GO" id="GO:0046677">
    <property type="term" value="P:response to antibiotic"/>
    <property type="evidence" value="ECO:0007669"/>
    <property type="project" value="InterPro"/>
</dbReference>
<feature type="signal peptide" evidence="4">
    <location>
        <begin position="1"/>
        <end position="18"/>
    </location>
</feature>
<dbReference type="EMBL" id="FNAO01000005">
    <property type="protein sequence ID" value="SDE51118.1"/>
    <property type="molecule type" value="Genomic_DNA"/>
</dbReference>
<evidence type="ECO:0000313" key="7">
    <source>
        <dbReference type="Proteomes" id="UP000199109"/>
    </source>
</evidence>
<dbReference type="GO" id="GO:0030655">
    <property type="term" value="P:beta-lactam antibiotic catabolic process"/>
    <property type="evidence" value="ECO:0007669"/>
    <property type="project" value="InterPro"/>
</dbReference>
<dbReference type="Pfam" id="PF13354">
    <property type="entry name" value="Beta-lactamase2"/>
    <property type="match status" value="1"/>
</dbReference>
<accession>A0A1G7DHR8</accession>
<dbReference type="GO" id="GO:0008800">
    <property type="term" value="F:beta-lactamase activity"/>
    <property type="evidence" value="ECO:0007669"/>
    <property type="project" value="UniProtKB-EC"/>
</dbReference>
<gene>
    <name evidence="6" type="ORF">SAMN05421636_105334</name>
</gene>
<organism evidence="6 7">
    <name type="scientific">Pricia antarctica</name>
    <dbReference type="NCBI Taxonomy" id="641691"/>
    <lineage>
        <taxon>Bacteria</taxon>
        <taxon>Pseudomonadati</taxon>
        <taxon>Bacteroidota</taxon>
        <taxon>Flavobacteriia</taxon>
        <taxon>Flavobacteriales</taxon>
        <taxon>Flavobacteriaceae</taxon>
        <taxon>Pricia</taxon>
    </lineage>
</organism>
<dbReference type="InterPro" id="IPR000871">
    <property type="entry name" value="Beta-lactam_class-A"/>
</dbReference>
<dbReference type="EC" id="3.5.2.6" evidence="3"/>
<proteinExistence type="inferred from homology"/>
<reference evidence="6 7" key="1">
    <citation type="submission" date="2016-10" db="EMBL/GenBank/DDBJ databases">
        <authorList>
            <person name="de Groot N.N."/>
        </authorList>
    </citation>
    <scope>NUCLEOTIDE SEQUENCE [LARGE SCALE GENOMIC DNA]</scope>
    <source>
        <strain evidence="6 7">DSM 23421</strain>
    </source>
</reference>
<dbReference type="STRING" id="641691.SAMN05421636_105334"/>
<dbReference type="InterPro" id="IPR045155">
    <property type="entry name" value="Beta-lactam_cat"/>
</dbReference>
<evidence type="ECO:0000256" key="2">
    <source>
        <dbReference type="ARBA" id="ARBA00009009"/>
    </source>
</evidence>
<evidence type="ECO:0000313" key="6">
    <source>
        <dbReference type="EMBL" id="SDE51118.1"/>
    </source>
</evidence>
<comment type="similarity">
    <text evidence="2">Belongs to the class-A beta-lactamase family.</text>
</comment>
<dbReference type="AlphaFoldDB" id="A0A1G7DHR8"/>
<sequence>MKKTLAFLFLVAFCSAFSVVNYYPIDGYEKTGIKRLKRLELIKTGEIVEKTALPAGAMKSYYEIKLNLLPRAADSAAALMTIDEDFQKEINSLFRGLDKSYSLTVLDISDVNNIRYAERNEKAGYQPGSVGKLAVLNGLFTQLARIYPDSFEKRTELLKNKSVKAGVWGLTDEHTIPIYNIEKNTLVKRQVIASDVFSLYEWADHMLSVSNNGAASIVWREVLLMAAFKEKYPNLTQEEADAYFKETPKKELTDLGNDVVNLPLRDLGITADEWRLGSFFTRGANTFVGDKGGSIGSPLGLMKFLVQLEQGKVVDEQSSLEMKRLMYMTDRRIRYAQSPALKEAAVYFKSGSLYKCDRSKGEACEKYMGNVTNFMNSVAIVEHPNNCTYMVVLMTNVLRKNSASDHMYLAGSIDKIIRN</sequence>
<dbReference type="SUPFAM" id="SSF56601">
    <property type="entry name" value="beta-lactamase/transpeptidase-like"/>
    <property type="match status" value="1"/>
</dbReference>
<evidence type="ECO:0000256" key="3">
    <source>
        <dbReference type="ARBA" id="ARBA00012865"/>
    </source>
</evidence>
<dbReference type="RefSeq" id="WP_091868805.1">
    <property type="nucleotide sequence ID" value="NZ_FNAO01000005.1"/>
</dbReference>
<evidence type="ECO:0000259" key="5">
    <source>
        <dbReference type="Pfam" id="PF13354"/>
    </source>
</evidence>
<keyword evidence="4" id="KW-0732">Signal</keyword>